<organism evidence="8 9">
    <name type="scientific">Candidatus Phycosocius bacilliformis</name>
    <dbReference type="NCBI Taxonomy" id="1445552"/>
    <lineage>
        <taxon>Bacteria</taxon>
        <taxon>Pseudomonadati</taxon>
        <taxon>Pseudomonadota</taxon>
        <taxon>Alphaproteobacteria</taxon>
        <taxon>Caulobacterales</taxon>
        <taxon>Caulobacterales incertae sedis</taxon>
        <taxon>Candidatus Phycosocius</taxon>
    </lineage>
</organism>
<feature type="transmembrane region" description="Helical" evidence="7">
    <location>
        <begin position="223"/>
        <end position="253"/>
    </location>
</feature>
<dbReference type="AlphaFoldDB" id="A0A2P2ECD8"/>
<protein>
    <submittedName>
        <fullName evidence="8">AI-2 transport protein TqsA</fullName>
    </submittedName>
</protein>
<dbReference type="PANTHER" id="PTHR21716:SF64">
    <property type="entry name" value="AI-2 TRANSPORT PROTEIN TQSA"/>
    <property type="match status" value="1"/>
</dbReference>
<keyword evidence="5 7" id="KW-0472">Membrane</keyword>
<name>A0A2P2ECD8_9PROT</name>
<keyword evidence="9" id="KW-1185">Reference proteome</keyword>
<evidence type="ECO:0000313" key="9">
    <source>
        <dbReference type="Proteomes" id="UP000245086"/>
    </source>
</evidence>
<accession>A0A2P2ECD8</accession>
<gene>
    <name evidence="8" type="primary">tqsA</name>
    <name evidence="8" type="ORF">PbB2_02420</name>
</gene>
<evidence type="ECO:0000256" key="3">
    <source>
        <dbReference type="ARBA" id="ARBA00022692"/>
    </source>
</evidence>
<dbReference type="GO" id="GO:0016020">
    <property type="term" value="C:membrane"/>
    <property type="evidence" value="ECO:0007669"/>
    <property type="project" value="UniProtKB-SubCell"/>
</dbReference>
<reference evidence="8 9" key="1">
    <citation type="journal article" date="2018" name="Genome Announc.">
        <title>Draft Genome Sequence of "Candidatus Phycosocius bacilliformis," an Alphaproteobacterial Ectosymbiont of the Hydrocarbon-Producing Green Alga Botryococcus braunii.</title>
        <authorList>
            <person name="Tanabe Y."/>
            <person name="Yamaguchi H."/>
            <person name="Watanabe M.M."/>
        </authorList>
    </citation>
    <scope>NUCLEOTIDE SEQUENCE [LARGE SCALE GENOMIC DNA]</scope>
    <source>
        <strain evidence="8 9">BOTRYCO-2</strain>
    </source>
</reference>
<feature type="transmembrane region" description="Helical" evidence="7">
    <location>
        <begin position="288"/>
        <end position="305"/>
    </location>
</feature>
<feature type="transmembrane region" description="Helical" evidence="7">
    <location>
        <begin position="62"/>
        <end position="83"/>
    </location>
</feature>
<keyword evidence="4 7" id="KW-1133">Transmembrane helix</keyword>
<evidence type="ECO:0000256" key="6">
    <source>
        <dbReference type="SAM" id="MobiDB-lite"/>
    </source>
</evidence>
<feature type="compositionally biased region" description="Basic and acidic residues" evidence="6">
    <location>
        <begin position="370"/>
        <end position="389"/>
    </location>
</feature>
<evidence type="ECO:0000256" key="1">
    <source>
        <dbReference type="ARBA" id="ARBA00004141"/>
    </source>
</evidence>
<dbReference type="OrthoDB" id="9799225at2"/>
<feature type="transmembrane region" description="Helical" evidence="7">
    <location>
        <begin position="259"/>
        <end position="279"/>
    </location>
</feature>
<dbReference type="Pfam" id="PF01594">
    <property type="entry name" value="AI-2E_transport"/>
    <property type="match status" value="1"/>
</dbReference>
<dbReference type="Proteomes" id="UP000245086">
    <property type="component" value="Unassembled WGS sequence"/>
</dbReference>
<evidence type="ECO:0000256" key="2">
    <source>
        <dbReference type="ARBA" id="ARBA00009773"/>
    </source>
</evidence>
<proteinExistence type="inferred from homology"/>
<dbReference type="EMBL" id="BFBR01000007">
    <property type="protein sequence ID" value="GBF58732.1"/>
    <property type="molecule type" value="Genomic_DNA"/>
</dbReference>
<dbReference type="GO" id="GO:0055085">
    <property type="term" value="P:transmembrane transport"/>
    <property type="evidence" value="ECO:0007669"/>
    <property type="project" value="TreeGrafter"/>
</dbReference>
<evidence type="ECO:0000256" key="5">
    <source>
        <dbReference type="ARBA" id="ARBA00023136"/>
    </source>
</evidence>
<feature type="transmembrane region" description="Helical" evidence="7">
    <location>
        <begin position="143"/>
        <end position="164"/>
    </location>
</feature>
<comment type="subcellular location">
    <subcellularLocation>
        <location evidence="1">Membrane</location>
        <topology evidence="1">Multi-pass membrane protein</topology>
    </subcellularLocation>
</comment>
<feature type="transmembrane region" description="Helical" evidence="7">
    <location>
        <begin position="196"/>
        <end position="216"/>
    </location>
</feature>
<dbReference type="PANTHER" id="PTHR21716">
    <property type="entry name" value="TRANSMEMBRANE PROTEIN"/>
    <property type="match status" value="1"/>
</dbReference>
<keyword evidence="3 7" id="KW-0812">Transmembrane</keyword>
<feature type="transmembrane region" description="Helical" evidence="7">
    <location>
        <begin position="311"/>
        <end position="330"/>
    </location>
</feature>
<evidence type="ECO:0000256" key="4">
    <source>
        <dbReference type="ARBA" id="ARBA00022989"/>
    </source>
</evidence>
<feature type="transmembrane region" description="Helical" evidence="7">
    <location>
        <begin position="12"/>
        <end position="42"/>
    </location>
</feature>
<feature type="region of interest" description="Disordered" evidence="6">
    <location>
        <begin position="345"/>
        <end position="389"/>
    </location>
</feature>
<dbReference type="InterPro" id="IPR002549">
    <property type="entry name" value="AI-2E-like"/>
</dbReference>
<evidence type="ECO:0000313" key="8">
    <source>
        <dbReference type="EMBL" id="GBF58732.1"/>
    </source>
</evidence>
<dbReference type="RefSeq" id="WP_108985586.1">
    <property type="nucleotide sequence ID" value="NZ_BFBR01000007.1"/>
</dbReference>
<evidence type="ECO:0000256" key="7">
    <source>
        <dbReference type="SAM" id="Phobius"/>
    </source>
</evidence>
<comment type="caution">
    <text evidence="8">The sequence shown here is derived from an EMBL/GenBank/DDBJ whole genome shotgun (WGS) entry which is preliminary data.</text>
</comment>
<sequence>MMKAQSTSSASRLLLASAAIIAGLYWFADLLTPLALAIFLWLTMDAFAQSLSRRLPFLPRVAAVPLAVLIVFISLAGIVGFVIEYAAVFSRSIGAYQERLDQVIHQTYALLGLSGTAPTVGEMFAKVNPALILRGVADALQSFGGQALFVIIYVACLFAAQASMPAKMAQIFPDEAERAKASQTGRAIARSMEQYLWVQTVTGLMIAGASWVLFALVGLQNGLFWAIIIFVLSYIPVVGGAAGSLLPALFALVQFTSPIPAVIILAGTQAIGFVVGNIIQPRMTGDSLNISVLVVFLSLAFWGKLWGGPGMFLAVPLTVMLMIVLAQFSATRWIAVLLSNNGNPDINPDPDDADQSGVKSVSAAHTQGAVKEETTTSQDDPSKIEVKPS</sequence>
<comment type="similarity">
    <text evidence="2">Belongs to the autoinducer-2 exporter (AI-2E) (TC 2.A.86) family.</text>
</comment>